<feature type="region of interest" description="Disordered" evidence="2">
    <location>
        <begin position="126"/>
        <end position="146"/>
    </location>
</feature>
<organism evidence="3 4">
    <name type="scientific">Colletotrichum spaethianum</name>
    <dbReference type="NCBI Taxonomy" id="700344"/>
    <lineage>
        <taxon>Eukaryota</taxon>
        <taxon>Fungi</taxon>
        <taxon>Dikarya</taxon>
        <taxon>Ascomycota</taxon>
        <taxon>Pezizomycotina</taxon>
        <taxon>Sordariomycetes</taxon>
        <taxon>Hypocreomycetidae</taxon>
        <taxon>Glomerellales</taxon>
        <taxon>Glomerellaceae</taxon>
        <taxon>Colletotrichum</taxon>
        <taxon>Colletotrichum spaethianum species complex</taxon>
    </lineage>
</organism>
<name>A0AA37P1G8_9PEZI</name>
<protein>
    <recommendedName>
        <fullName evidence="5">Ubiquinol-cytochrome-c reductase cytochrome c1</fullName>
    </recommendedName>
</protein>
<evidence type="ECO:0000313" key="3">
    <source>
        <dbReference type="EMBL" id="GKT44873.1"/>
    </source>
</evidence>
<evidence type="ECO:0000313" key="4">
    <source>
        <dbReference type="Proteomes" id="UP001055115"/>
    </source>
</evidence>
<reference evidence="3 4" key="1">
    <citation type="submission" date="2022-03" db="EMBL/GenBank/DDBJ databases">
        <title>Genome data of Colletotrichum spp.</title>
        <authorList>
            <person name="Utami Y.D."/>
            <person name="Hiruma K."/>
        </authorList>
    </citation>
    <scope>NUCLEOTIDE SEQUENCE [LARGE SCALE GENOMIC DNA]</scope>
    <source>
        <strain evidence="3 4">MAFF 239500</strain>
    </source>
</reference>
<feature type="compositionally biased region" description="Basic and acidic residues" evidence="2">
    <location>
        <begin position="128"/>
        <end position="144"/>
    </location>
</feature>
<comment type="caution">
    <text evidence="3">The sequence shown here is derived from an EMBL/GenBank/DDBJ whole genome shotgun (WGS) entry which is preliminary data.</text>
</comment>
<dbReference type="RefSeq" id="XP_049127223.1">
    <property type="nucleotide sequence ID" value="XM_049271266.1"/>
</dbReference>
<accession>A0AA37P1G8</accession>
<proteinExistence type="predicted"/>
<dbReference type="AlphaFoldDB" id="A0AA37P1G8"/>
<gene>
    <name evidence="3" type="ORF">ColSpa_05054</name>
</gene>
<dbReference type="EMBL" id="BQXU01000011">
    <property type="protein sequence ID" value="GKT44873.1"/>
    <property type="molecule type" value="Genomic_DNA"/>
</dbReference>
<feature type="coiled-coil region" evidence="1">
    <location>
        <begin position="306"/>
        <end position="333"/>
    </location>
</feature>
<evidence type="ECO:0000256" key="1">
    <source>
        <dbReference type="SAM" id="Coils"/>
    </source>
</evidence>
<evidence type="ECO:0000256" key="2">
    <source>
        <dbReference type="SAM" id="MobiDB-lite"/>
    </source>
</evidence>
<dbReference type="Proteomes" id="UP001055115">
    <property type="component" value="Unassembled WGS sequence"/>
</dbReference>
<evidence type="ECO:0008006" key="5">
    <source>
        <dbReference type="Google" id="ProtNLM"/>
    </source>
</evidence>
<sequence>MAHTTEERQQVYRMCRALFSGDGAQLRQKKRVRKVLVKNKSSLQPLFEGMGEEKLVIIAQFLLENRVFESDLQAMLMFPDLFRTSPRRDAQREASEADAAKSVANALVDMTHSEDEDHGLAAVVDPTEGDKRHPVEPGQNDKDSAVTTPPFLLHPIVPSLYPSYLTYSTQHAILTNAQKALEECCFDFASRWFPDAIQQKGWDCASAVELTKWSSIFNKQMSRLPSHAIAPLSAPVTEVLFSTHELRHTAVHRLPTPARGISQMLKAALKLAETLQDHTCAVQLDELASQVDKKIKTMEMTKNILEDRAITQLEAIRRQREELDKQEKGLIEEMMKEDCDHKMLIGRLLEASVEEIFDKEKSYIVEADGSDGAEFEEEVEVQKLNGFKDTIDEAGTIADDVTHEQLVIEQFYL</sequence>
<dbReference type="GeneID" id="73325856"/>
<keyword evidence="1" id="KW-0175">Coiled coil</keyword>
<keyword evidence="4" id="KW-1185">Reference proteome</keyword>